<dbReference type="Proteomes" id="UP000318741">
    <property type="component" value="Chromosome"/>
</dbReference>
<evidence type="ECO:0000313" key="10">
    <source>
        <dbReference type="EMBL" id="QDT15971.1"/>
    </source>
</evidence>
<dbReference type="InterPro" id="IPR050297">
    <property type="entry name" value="LipidA_mod_glycosyltrf_83"/>
</dbReference>
<feature type="transmembrane region" description="Helical" evidence="9">
    <location>
        <begin position="114"/>
        <end position="134"/>
    </location>
</feature>
<feature type="transmembrane region" description="Helical" evidence="9">
    <location>
        <begin position="487"/>
        <end position="505"/>
    </location>
</feature>
<dbReference type="OrthoDB" id="231161at2"/>
<evidence type="ECO:0000256" key="2">
    <source>
        <dbReference type="ARBA" id="ARBA00022475"/>
    </source>
</evidence>
<evidence type="ECO:0000256" key="5">
    <source>
        <dbReference type="ARBA" id="ARBA00022692"/>
    </source>
</evidence>
<keyword evidence="4" id="KW-0808">Transferase</keyword>
<gene>
    <name evidence="10" type="ORF">CA12_20690</name>
</gene>
<evidence type="ECO:0000256" key="9">
    <source>
        <dbReference type="SAM" id="Phobius"/>
    </source>
</evidence>
<keyword evidence="6 9" id="KW-1133">Transmembrane helix</keyword>
<evidence type="ECO:0000256" key="8">
    <source>
        <dbReference type="SAM" id="MobiDB-lite"/>
    </source>
</evidence>
<reference evidence="10 11" key="1">
    <citation type="submission" date="2019-02" db="EMBL/GenBank/DDBJ databases">
        <title>Deep-cultivation of Planctomycetes and their phenomic and genomic characterization uncovers novel biology.</title>
        <authorList>
            <person name="Wiegand S."/>
            <person name="Jogler M."/>
            <person name="Boedeker C."/>
            <person name="Pinto D."/>
            <person name="Vollmers J."/>
            <person name="Rivas-Marin E."/>
            <person name="Kohn T."/>
            <person name="Peeters S.H."/>
            <person name="Heuer A."/>
            <person name="Rast P."/>
            <person name="Oberbeckmann S."/>
            <person name="Bunk B."/>
            <person name="Jeske O."/>
            <person name="Meyerdierks A."/>
            <person name="Storesund J.E."/>
            <person name="Kallscheuer N."/>
            <person name="Luecker S."/>
            <person name="Lage O.M."/>
            <person name="Pohl T."/>
            <person name="Merkel B.J."/>
            <person name="Hornburger P."/>
            <person name="Mueller R.-W."/>
            <person name="Bruemmer F."/>
            <person name="Labrenz M."/>
            <person name="Spormann A.M."/>
            <person name="Op den Camp H."/>
            <person name="Overmann J."/>
            <person name="Amann R."/>
            <person name="Jetten M.S.M."/>
            <person name="Mascher T."/>
            <person name="Medema M.H."/>
            <person name="Devos D.P."/>
            <person name="Kaster A.-K."/>
            <person name="Ovreas L."/>
            <person name="Rohde M."/>
            <person name="Galperin M.Y."/>
            <person name="Jogler C."/>
        </authorList>
    </citation>
    <scope>NUCLEOTIDE SEQUENCE [LARGE SCALE GENOMIC DNA]</scope>
    <source>
        <strain evidence="10 11">CA12</strain>
    </source>
</reference>
<evidence type="ECO:0008006" key="12">
    <source>
        <dbReference type="Google" id="ProtNLM"/>
    </source>
</evidence>
<evidence type="ECO:0000256" key="6">
    <source>
        <dbReference type="ARBA" id="ARBA00022989"/>
    </source>
</evidence>
<proteinExistence type="predicted"/>
<name>A0A517P9C6_9PLAN</name>
<feature type="transmembrane region" description="Helical" evidence="9">
    <location>
        <begin position="457"/>
        <end position="480"/>
    </location>
</feature>
<sequence length="556" mass="59702">MPSFPRPAAVRCPPGWAVVASVVTLAAGLRAAAVGRWAGEVAVDVDMYRSLAANLLDGAGYVSPETGTATAFRPPLVPLIYAALGNLHWAILLFQILAGAATAGLTVQLARVLGLNWLGAMLAGAVVACDPILLRYTPRPMTEVTAALLTVALLCRACRVADGSRDRQGARWRGSEDHVIALPDGRGSRGGAALTGVLFGLSALCRPTVWAFGGLWALGWIWDRLRGRAGWRLGWGRLALGAVGVALIVGPWAARNWIVFERPILMTTHGGYTLHLANNEVFYEEIVRGPAGAVWGGGSLSTWQQRTEGAFAVESGVDVRTVRNARFWFPPSVGWRGPSQDIPITQLRAESWSRTSLLQLGPQGWQRAPRPEADWARLTWVDTTGLGLSRDVQVESGPQWFFSPEAEPRRDRWHRDRALEVIQSDPAGFARAVPLRVSRLWSPTPQGPAAEGLPAPVWGAVGGWNVVVFLLAAAGAVRVWRSDRWAAWRPVLLMVVSVTAVHAVYWSNARMRGPIVPAIAVLAAAGACGKRLRGEGETTETEPAPGVGSFGREGNS</sequence>
<feature type="transmembrane region" description="Helical" evidence="9">
    <location>
        <begin position="87"/>
        <end position="107"/>
    </location>
</feature>
<keyword evidence="7 9" id="KW-0472">Membrane</keyword>
<dbReference type="EMBL" id="CP036265">
    <property type="protein sequence ID" value="QDT15971.1"/>
    <property type="molecule type" value="Genomic_DNA"/>
</dbReference>
<comment type="subcellular location">
    <subcellularLocation>
        <location evidence="1">Cell membrane</location>
        <topology evidence="1">Multi-pass membrane protein</topology>
    </subcellularLocation>
</comment>
<keyword evidence="11" id="KW-1185">Reference proteome</keyword>
<feature type="transmembrane region" description="Helical" evidence="9">
    <location>
        <begin position="234"/>
        <end position="254"/>
    </location>
</feature>
<dbReference type="PANTHER" id="PTHR33908">
    <property type="entry name" value="MANNOSYLTRANSFERASE YKCB-RELATED"/>
    <property type="match status" value="1"/>
</dbReference>
<feature type="region of interest" description="Disordered" evidence="8">
    <location>
        <begin position="532"/>
        <end position="556"/>
    </location>
</feature>
<dbReference type="AlphaFoldDB" id="A0A517P9C6"/>
<protein>
    <recommendedName>
        <fullName evidence="12">Glycosyltransferase RgtA/B/C/D-like domain-containing protein</fullName>
    </recommendedName>
</protein>
<organism evidence="10 11">
    <name type="scientific">Alienimonas californiensis</name>
    <dbReference type="NCBI Taxonomy" id="2527989"/>
    <lineage>
        <taxon>Bacteria</taxon>
        <taxon>Pseudomonadati</taxon>
        <taxon>Planctomycetota</taxon>
        <taxon>Planctomycetia</taxon>
        <taxon>Planctomycetales</taxon>
        <taxon>Planctomycetaceae</taxon>
        <taxon>Alienimonas</taxon>
    </lineage>
</organism>
<dbReference type="RefSeq" id="WP_145358858.1">
    <property type="nucleotide sequence ID" value="NZ_CP036265.1"/>
</dbReference>
<dbReference type="PANTHER" id="PTHR33908:SF11">
    <property type="entry name" value="MEMBRANE PROTEIN"/>
    <property type="match status" value="1"/>
</dbReference>
<feature type="transmembrane region" description="Helical" evidence="9">
    <location>
        <begin position="197"/>
        <end position="222"/>
    </location>
</feature>
<evidence type="ECO:0000313" key="11">
    <source>
        <dbReference type="Proteomes" id="UP000318741"/>
    </source>
</evidence>
<keyword evidence="2" id="KW-1003">Cell membrane</keyword>
<dbReference type="GO" id="GO:0005886">
    <property type="term" value="C:plasma membrane"/>
    <property type="evidence" value="ECO:0007669"/>
    <property type="project" value="UniProtKB-SubCell"/>
</dbReference>
<keyword evidence="5 9" id="KW-0812">Transmembrane</keyword>
<dbReference type="GO" id="GO:0016763">
    <property type="term" value="F:pentosyltransferase activity"/>
    <property type="evidence" value="ECO:0007669"/>
    <property type="project" value="TreeGrafter"/>
</dbReference>
<evidence type="ECO:0000256" key="1">
    <source>
        <dbReference type="ARBA" id="ARBA00004651"/>
    </source>
</evidence>
<keyword evidence="3" id="KW-0328">Glycosyltransferase</keyword>
<evidence type="ECO:0000256" key="3">
    <source>
        <dbReference type="ARBA" id="ARBA00022676"/>
    </source>
</evidence>
<evidence type="ECO:0000256" key="7">
    <source>
        <dbReference type="ARBA" id="ARBA00023136"/>
    </source>
</evidence>
<accession>A0A517P9C6</accession>
<evidence type="ECO:0000256" key="4">
    <source>
        <dbReference type="ARBA" id="ARBA00022679"/>
    </source>
</evidence>
<dbReference type="GO" id="GO:0009103">
    <property type="term" value="P:lipopolysaccharide biosynthetic process"/>
    <property type="evidence" value="ECO:0007669"/>
    <property type="project" value="UniProtKB-ARBA"/>
</dbReference>
<dbReference type="KEGG" id="acaf:CA12_20690"/>